<dbReference type="RefSeq" id="WP_267562745.1">
    <property type="nucleotide sequence ID" value="NZ_JAPNTZ010000004.1"/>
</dbReference>
<feature type="transmembrane region" description="Helical" evidence="9">
    <location>
        <begin position="299"/>
        <end position="321"/>
    </location>
</feature>
<feature type="transmembrane region" description="Helical" evidence="9">
    <location>
        <begin position="7"/>
        <end position="25"/>
    </location>
</feature>
<keyword evidence="7" id="KW-0406">Ion transport</keyword>
<keyword evidence="2" id="KW-0813">Transport</keyword>
<accession>A0ABT4AWT9</accession>
<proteinExistence type="predicted"/>
<evidence type="ECO:0000256" key="2">
    <source>
        <dbReference type="ARBA" id="ARBA00022448"/>
    </source>
</evidence>
<dbReference type="InterPro" id="IPR006153">
    <property type="entry name" value="Cation/H_exchanger_TM"/>
</dbReference>
<dbReference type="Gene3D" id="3.30.70.1450">
    <property type="entry name" value="Regulator of K+ conductance, C-terminal domain"/>
    <property type="match status" value="1"/>
</dbReference>
<protein>
    <submittedName>
        <fullName evidence="11">Potassium/proton antiporter</fullName>
    </submittedName>
</protein>
<dbReference type="Gene3D" id="1.20.1530.20">
    <property type="match status" value="1"/>
</dbReference>
<feature type="transmembrane region" description="Helical" evidence="9">
    <location>
        <begin position="31"/>
        <end position="49"/>
    </location>
</feature>
<feature type="domain" description="RCK C-terminal" evidence="10">
    <location>
        <begin position="410"/>
        <end position="491"/>
    </location>
</feature>
<evidence type="ECO:0000256" key="7">
    <source>
        <dbReference type="ARBA" id="ARBA00023065"/>
    </source>
</evidence>
<comment type="caution">
    <text evidence="11">The sequence shown here is derived from an EMBL/GenBank/DDBJ whole genome shotgun (WGS) entry which is preliminary data.</text>
</comment>
<feature type="transmembrane region" description="Helical" evidence="9">
    <location>
        <begin position="120"/>
        <end position="139"/>
    </location>
</feature>
<keyword evidence="6 9" id="KW-1133">Transmembrane helix</keyword>
<feature type="transmembrane region" description="Helical" evidence="9">
    <location>
        <begin position="86"/>
        <end position="113"/>
    </location>
</feature>
<feature type="transmembrane region" description="Helical" evidence="9">
    <location>
        <begin position="265"/>
        <end position="287"/>
    </location>
</feature>
<evidence type="ECO:0000313" key="12">
    <source>
        <dbReference type="Proteomes" id="UP001151002"/>
    </source>
</evidence>
<dbReference type="InterPro" id="IPR036721">
    <property type="entry name" value="RCK_C_sf"/>
</dbReference>
<sequence length="513" mass="53121">MTGGLDYALLIGSAVLLVAVAAVRVSTRVGLPSLLVYLAIGILIGEAGLGIRFDDAELTRTLGFCALIVIIAEGGLTARWSTLRPVLGLASSLATVGVAVSIAVVGVVVHLLLDLPWQLALLYGAVLSSTDAAAVFATLRRLRLPPRLVATLEAESGMNDAPVVLLVVLLSADLSQMHPWWYELLILTYELMAGAAIGFAVGAAGRWLLRNAALPSAGLYPIAAVGLTVLAYAAGAVAHSSGFLAVYVAGVVLGNGRIPHRRAILGFADGLAWVAQIGLFVLLGLLSSPSRLDEALVPALVAGVALVLLARPLSVVIAAVLARPVRGPRRPGNRVGWRGSAFLSWAGLRGAVPIVLATIPLSAGTPGAEGLFDAVFVLVIIFTLVQASTLGPAARMLGVTAPGEAAEVHVETAPLESMNADLLQMDVSDGSRLAGVHIDELRLPAGASVTLVVRDGAGFVPGPDTRLRTGDALLIVATAAVRDVAERRLRAVSRRGRLARWFGEEGEEDPANI</sequence>
<feature type="transmembrane region" description="Helical" evidence="9">
    <location>
        <begin position="342"/>
        <end position="364"/>
    </location>
</feature>
<organism evidence="11 12">
    <name type="scientific">Paractinoplanes pyxinae</name>
    <dbReference type="NCBI Taxonomy" id="2997416"/>
    <lineage>
        <taxon>Bacteria</taxon>
        <taxon>Bacillati</taxon>
        <taxon>Actinomycetota</taxon>
        <taxon>Actinomycetes</taxon>
        <taxon>Micromonosporales</taxon>
        <taxon>Micromonosporaceae</taxon>
        <taxon>Paractinoplanes</taxon>
    </lineage>
</organism>
<feature type="transmembrane region" description="Helical" evidence="9">
    <location>
        <begin position="229"/>
        <end position="253"/>
    </location>
</feature>
<gene>
    <name evidence="11" type="ORF">OWR29_11865</name>
</gene>
<keyword evidence="4" id="KW-1003">Cell membrane</keyword>
<keyword evidence="5 9" id="KW-0812">Transmembrane</keyword>
<evidence type="ECO:0000313" key="11">
    <source>
        <dbReference type="EMBL" id="MCY1138695.1"/>
    </source>
</evidence>
<dbReference type="InterPro" id="IPR038770">
    <property type="entry name" value="Na+/solute_symporter_sf"/>
</dbReference>
<dbReference type="SUPFAM" id="SSF116726">
    <property type="entry name" value="TrkA C-terminal domain-like"/>
    <property type="match status" value="1"/>
</dbReference>
<keyword evidence="12" id="KW-1185">Reference proteome</keyword>
<name>A0ABT4AWT9_9ACTN</name>
<dbReference type="NCBIfam" id="NF003715">
    <property type="entry name" value="PRK05326.1-2"/>
    <property type="match status" value="1"/>
</dbReference>
<dbReference type="Pfam" id="PF02080">
    <property type="entry name" value="TrkA_C"/>
    <property type="match status" value="1"/>
</dbReference>
<dbReference type="PANTHER" id="PTHR32507:SF7">
    <property type="entry name" value="K(+)_H(+) ANTIPORTER NHAP2"/>
    <property type="match status" value="1"/>
</dbReference>
<feature type="transmembrane region" description="Helical" evidence="9">
    <location>
        <begin position="61"/>
        <end position="80"/>
    </location>
</feature>
<reference evidence="11" key="1">
    <citation type="submission" date="2022-11" db="EMBL/GenBank/DDBJ databases">
        <authorList>
            <person name="Somphong A."/>
            <person name="Phongsopitanun W."/>
        </authorList>
    </citation>
    <scope>NUCLEOTIDE SEQUENCE</scope>
    <source>
        <strain evidence="11">Pm04-4</strain>
    </source>
</reference>
<evidence type="ECO:0000256" key="9">
    <source>
        <dbReference type="SAM" id="Phobius"/>
    </source>
</evidence>
<evidence type="ECO:0000256" key="6">
    <source>
        <dbReference type="ARBA" id="ARBA00022989"/>
    </source>
</evidence>
<evidence type="ECO:0000256" key="1">
    <source>
        <dbReference type="ARBA" id="ARBA00004651"/>
    </source>
</evidence>
<feature type="transmembrane region" description="Helical" evidence="9">
    <location>
        <begin position="187"/>
        <end position="209"/>
    </location>
</feature>
<dbReference type="InterPro" id="IPR006037">
    <property type="entry name" value="RCK_C"/>
</dbReference>
<comment type="subcellular location">
    <subcellularLocation>
        <location evidence="1">Cell membrane</location>
        <topology evidence="1">Multi-pass membrane protein</topology>
    </subcellularLocation>
</comment>
<keyword evidence="8 9" id="KW-0472">Membrane</keyword>
<feature type="transmembrane region" description="Helical" evidence="9">
    <location>
        <begin position="370"/>
        <end position="387"/>
    </location>
</feature>
<evidence type="ECO:0000256" key="8">
    <source>
        <dbReference type="ARBA" id="ARBA00023136"/>
    </source>
</evidence>
<dbReference type="Proteomes" id="UP001151002">
    <property type="component" value="Unassembled WGS sequence"/>
</dbReference>
<evidence type="ECO:0000256" key="5">
    <source>
        <dbReference type="ARBA" id="ARBA00022692"/>
    </source>
</evidence>
<dbReference type="PROSITE" id="PS51202">
    <property type="entry name" value="RCK_C"/>
    <property type="match status" value="1"/>
</dbReference>
<dbReference type="Pfam" id="PF00999">
    <property type="entry name" value="Na_H_Exchanger"/>
    <property type="match status" value="1"/>
</dbReference>
<dbReference type="EMBL" id="JAPNTZ010000004">
    <property type="protein sequence ID" value="MCY1138695.1"/>
    <property type="molecule type" value="Genomic_DNA"/>
</dbReference>
<keyword evidence="3" id="KW-0050">Antiport</keyword>
<evidence type="ECO:0000259" key="10">
    <source>
        <dbReference type="PROSITE" id="PS51202"/>
    </source>
</evidence>
<dbReference type="NCBIfam" id="NF003716">
    <property type="entry name" value="PRK05326.1-3"/>
    <property type="match status" value="1"/>
</dbReference>
<evidence type="ECO:0000256" key="4">
    <source>
        <dbReference type="ARBA" id="ARBA00022475"/>
    </source>
</evidence>
<dbReference type="PANTHER" id="PTHR32507">
    <property type="entry name" value="NA(+)/H(+) ANTIPORTER 1"/>
    <property type="match status" value="1"/>
</dbReference>
<evidence type="ECO:0000256" key="3">
    <source>
        <dbReference type="ARBA" id="ARBA00022449"/>
    </source>
</evidence>